<dbReference type="GeneID" id="25738855"/>
<evidence type="ECO:0000313" key="1">
    <source>
        <dbReference type="EMBL" id="KIZ01984.1"/>
    </source>
</evidence>
<dbReference type="Proteomes" id="UP000054498">
    <property type="component" value="Unassembled WGS sequence"/>
</dbReference>
<proteinExistence type="predicted"/>
<reference evidence="1 2" key="1">
    <citation type="journal article" date="2013" name="BMC Genomics">
        <title>Reconstruction of the lipid metabolism for the microalga Monoraphidium neglectum from its genome sequence reveals characteristics suitable for biofuel production.</title>
        <authorList>
            <person name="Bogen C."/>
            <person name="Al-Dilaimi A."/>
            <person name="Albersmeier A."/>
            <person name="Wichmann J."/>
            <person name="Grundmann M."/>
            <person name="Rupp O."/>
            <person name="Lauersen K.J."/>
            <person name="Blifernez-Klassen O."/>
            <person name="Kalinowski J."/>
            <person name="Goesmann A."/>
            <person name="Mussgnug J.H."/>
            <person name="Kruse O."/>
        </authorList>
    </citation>
    <scope>NUCLEOTIDE SEQUENCE [LARGE SCALE GENOMIC DNA]</scope>
    <source>
        <strain evidence="1 2">SAG 48.87</strain>
    </source>
</reference>
<accession>A0A0D2L4C1</accession>
<keyword evidence="2" id="KW-1185">Reference proteome</keyword>
<name>A0A0D2L4C1_9CHLO</name>
<gene>
    <name evidence="1" type="ORF">MNEG_5979</name>
</gene>
<organism evidence="1 2">
    <name type="scientific">Monoraphidium neglectum</name>
    <dbReference type="NCBI Taxonomy" id="145388"/>
    <lineage>
        <taxon>Eukaryota</taxon>
        <taxon>Viridiplantae</taxon>
        <taxon>Chlorophyta</taxon>
        <taxon>core chlorophytes</taxon>
        <taxon>Chlorophyceae</taxon>
        <taxon>CS clade</taxon>
        <taxon>Sphaeropleales</taxon>
        <taxon>Selenastraceae</taxon>
        <taxon>Monoraphidium</taxon>
    </lineage>
</organism>
<dbReference type="RefSeq" id="XP_013901003.1">
    <property type="nucleotide sequence ID" value="XM_014045549.1"/>
</dbReference>
<sequence length="155" mass="15382">MEGAQPYLLPFAICIGTDPSCGGAALPPFVLPLPAGVEVHVPATLAQRLVDTGCGLSATLSADGGDDDEGGVPMPDVPLASPAHLAALAAAAAAAQPGPDHLRLCLPLPPLRALRAADPPRLTVLLRRWRPAADVVAGGPFGSSPAGAAPAGRSL</sequence>
<dbReference type="KEGG" id="mng:MNEG_5979"/>
<dbReference type="AlphaFoldDB" id="A0A0D2L4C1"/>
<dbReference type="EMBL" id="KK101151">
    <property type="protein sequence ID" value="KIZ01984.1"/>
    <property type="molecule type" value="Genomic_DNA"/>
</dbReference>
<protein>
    <submittedName>
        <fullName evidence="1">Uncharacterized protein</fullName>
    </submittedName>
</protein>
<evidence type="ECO:0000313" key="2">
    <source>
        <dbReference type="Proteomes" id="UP000054498"/>
    </source>
</evidence>
<feature type="non-terminal residue" evidence="1">
    <location>
        <position position="155"/>
    </location>
</feature>